<reference evidence="1" key="1">
    <citation type="journal article" date="2021" name="Proc. Natl. Acad. Sci. U.S.A.">
        <title>A Catalog of Tens of Thousands of Viruses from Human Metagenomes Reveals Hidden Associations with Chronic Diseases.</title>
        <authorList>
            <person name="Tisza M.J."/>
            <person name="Buck C.B."/>
        </authorList>
    </citation>
    <scope>NUCLEOTIDE SEQUENCE</scope>
    <source>
        <strain evidence="1">CttFh17</strain>
    </source>
</reference>
<dbReference type="EMBL" id="BK015176">
    <property type="protein sequence ID" value="DAD94415.1"/>
    <property type="molecule type" value="Genomic_DNA"/>
</dbReference>
<sequence>MGTITTNIGASALRNGIKLIEISNVCIDDTQGFDGVRFYNGYTPTLRSQRSGLKVFEDTSRE</sequence>
<accession>A0A8S5NJ95</accession>
<name>A0A8S5NJ95_9CAUD</name>
<protein>
    <submittedName>
        <fullName evidence="1">Uncharacterized protein</fullName>
    </submittedName>
</protein>
<evidence type="ECO:0000313" key="1">
    <source>
        <dbReference type="EMBL" id="DAD94415.1"/>
    </source>
</evidence>
<proteinExistence type="predicted"/>
<organism evidence="1">
    <name type="scientific">Siphoviridae sp. cttFh17</name>
    <dbReference type="NCBI Taxonomy" id="2826491"/>
    <lineage>
        <taxon>Viruses</taxon>
        <taxon>Duplodnaviria</taxon>
        <taxon>Heunggongvirae</taxon>
        <taxon>Uroviricota</taxon>
        <taxon>Caudoviricetes</taxon>
    </lineage>
</organism>